<dbReference type="InterPro" id="IPR036529">
    <property type="entry name" value="KIX_dom_sf"/>
</dbReference>
<feature type="region of interest" description="Disordered" evidence="3">
    <location>
        <begin position="215"/>
        <end position="235"/>
    </location>
</feature>
<dbReference type="FunFam" id="1.10.246.20:FF:000003">
    <property type="entry name" value="Mediator of RNA polymerase II transcription subunit 15a"/>
    <property type="match status" value="1"/>
</dbReference>
<dbReference type="GO" id="GO:0005634">
    <property type="term" value="C:nucleus"/>
    <property type="evidence" value="ECO:0007669"/>
    <property type="project" value="UniProtKB-SubCell"/>
</dbReference>
<feature type="compositionally biased region" description="Low complexity" evidence="3">
    <location>
        <begin position="225"/>
        <end position="235"/>
    </location>
</feature>
<feature type="compositionally biased region" description="Low complexity" evidence="3">
    <location>
        <begin position="945"/>
        <end position="959"/>
    </location>
</feature>
<dbReference type="Gene3D" id="1.10.246.20">
    <property type="entry name" value="Coactivator CBP, KIX domain"/>
    <property type="match status" value="1"/>
</dbReference>
<feature type="compositionally biased region" description="Low complexity" evidence="3">
    <location>
        <begin position="335"/>
        <end position="352"/>
    </location>
</feature>
<gene>
    <name evidence="5" type="ORF">ZOSMA_171G00250</name>
</gene>
<organism evidence="5 6">
    <name type="scientific">Zostera marina</name>
    <name type="common">Eelgrass</name>
    <dbReference type="NCBI Taxonomy" id="29655"/>
    <lineage>
        <taxon>Eukaryota</taxon>
        <taxon>Viridiplantae</taxon>
        <taxon>Streptophyta</taxon>
        <taxon>Embryophyta</taxon>
        <taxon>Tracheophyta</taxon>
        <taxon>Spermatophyta</taxon>
        <taxon>Magnoliopsida</taxon>
        <taxon>Liliopsida</taxon>
        <taxon>Zosteraceae</taxon>
        <taxon>Zostera</taxon>
    </lineage>
</organism>
<dbReference type="GO" id="GO:0003713">
    <property type="term" value="F:transcription coactivator activity"/>
    <property type="evidence" value="ECO:0007669"/>
    <property type="project" value="InterPro"/>
</dbReference>
<evidence type="ECO:0000259" key="4">
    <source>
        <dbReference type="Pfam" id="PF16987"/>
    </source>
</evidence>
<feature type="compositionally biased region" description="Polar residues" evidence="3">
    <location>
        <begin position="546"/>
        <end position="577"/>
    </location>
</feature>
<feature type="region of interest" description="Disordered" evidence="3">
    <location>
        <begin position="838"/>
        <end position="858"/>
    </location>
</feature>
<dbReference type="Proteomes" id="UP000036987">
    <property type="component" value="Unassembled WGS sequence"/>
</dbReference>
<feature type="region of interest" description="Disordered" evidence="3">
    <location>
        <begin position="944"/>
        <end position="965"/>
    </location>
</feature>
<dbReference type="InterPro" id="IPR044661">
    <property type="entry name" value="MED15a/b/c-like"/>
</dbReference>
<dbReference type="Pfam" id="PF16987">
    <property type="entry name" value="KIX_2"/>
    <property type="match status" value="1"/>
</dbReference>
<keyword evidence="2" id="KW-0539">Nucleus</keyword>
<evidence type="ECO:0000256" key="1">
    <source>
        <dbReference type="ARBA" id="ARBA00004123"/>
    </source>
</evidence>
<feature type="region of interest" description="Disordered" evidence="3">
    <location>
        <begin position="298"/>
        <end position="384"/>
    </location>
</feature>
<dbReference type="OrthoDB" id="785129at2759"/>
<proteinExistence type="predicted"/>
<dbReference type="GO" id="GO:0031490">
    <property type="term" value="F:chromatin DNA binding"/>
    <property type="evidence" value="ECO:0000318"/>
    <property type="project" value="GO_Central"/>
</dbReference>
<feature type="region of interest" description="Disordered" evidence="3">
    <location>
        <begin position="435"/>
        <end position="494"/>
    </location>
</feature>
<evidence type="ECO:0000313" key="6">
    <source>
        <dbReference type="Proteomes" id="UP000036987"/>
    </source>
</evidence>
<feature type="compositionally biased region" description="Polar residues" evidence="3">
    <location>
        <begin position="471"/>
        <end position="494"/>
    </location>
</feature>
<dbReference type="STRING" id="29655.A0A0K9PSA1"/>
<sequence>MMEGSNNRWAPVHGDVGEVNSTEWRSQLQSEARQRIVNKIMDTLKKHLPISGNEGLGELKKIAVRFEEKIYTAATSQSDYLRKISMKMLTMEQKTHGGGVNGNSLSSTSGAVNQSSDPVNLMQPQVRNQGPSMQVPVTNQSQSRQLLAQNLQSNISSTTVQGSGGLSPALTSITGMTQPNISSLGQNQNMHAMPGIAQNSVNNIPGQSIPQNMYASSQRQMPGRHQQQSIISQHQQSQNHILYQQQLIKQKMQQSSLLQSQIPQQQQQQPVMSQNQLQSSQQPLIQISSGLQSNQIPLQHSQPSMIQSVSQSGIQQNQQNSVQQSASSLHQQHPQSLARQQQSSQQPNLHQQTSSLMQQQPTSISQQSNVLPSHQQQIMGHQSSLASIQQNQLLGQHNNISDLQQQQLHHQRLSNQQNGLMSMQQPQQMINQQNISLHQQQQMPQSNVSGMQQQSSLQSQHQSQMLGSAIPASNMQSQNPNFRSHSKASGQHLQQTSPVLITQAQSSQQLIPQLQTQAQAAHLQQQMGLQQMHRRIHGPASILQSQITTEQKPQFQSQRVLSEAPSTSVDSTGQTSEPVPEWQEEVYQKILSLKEAYYPDLNEMSQKLGLKLQQEHLLQSGSAKQAEQLENMKKFKSMLDRLIQMLLMSRQNIPLGMKDKIQTYEKQIVGMLTNRPRKGFSQSQQQLQHTGGQNLAMSQSPSQVSQLQQADSQLNQISQSQSGSLPLSTQTGVPTTQQNIMSSMQSGANIESGNALSSAQKGAIGSFQVGGLGTLQQGSIGASLQNNVSLMQNNANPLQRNALQHQVKQEHQQHPFVIQKKLQQQLIQQRLQQQQPQHQQLQQKQQQNIQLQGGQMQQHHPINEMNELNTRQISNIKPVPFQSSYQIGQRQTYYQQQPKIPTSFPISSPQSIPIPSPQISQHSSPQIDQQPLLSSISKSLTPLQSVSSPVVDPSSPVPSTQQIDHEKQLSNISSLSNPGNTVPQQSGPIVQSLADFTPGISSSSMLDGKINATERPLDYLLRMVGSSSPNLLASSASDIGSVINMIDQIAGSAPGNGSRAAVGEDLVAMTKCRMQARNFMSQDVGSATKKMKRHTSAMPLNVVSSAGSVHDSLKQTSIDTSEFESTATSRIKRAKIEANHALLEEIRFINQQLIDTSVDVTDEDIDSISSTTDGEGTVVKFTYLAISLSPTLKSQFAASRVSPILPLLLFIPPSYPCCSPVLLDKISVEMSNESEDLSVKVKSLFSSSLRGLSSPMCLKEMARSWDVCVRTVVSEFAQLSGGGTFSSKYGTWKNIAKV</sequence>
<feature type="domain" description="Mediator complex subunit 15 KIX" evidence="4">
    <location>
        <begin position="22"/>
        <end position="95"/>
    </location>
</feature>
<feature type="region of interest" description="Disordered" evidence="3">
    <location>
        <begin position="899"/>
        <end position="930"/>
    </location>
</feature>
<protein>
    <recommendedName>
        <fullName evidence="4">Mediator complex subunit 15 KIX domain-containing protein</fullName>
    </recommendedName>
</protein>
<feature type="compositionally biased region" description="Polar residues" evidence="3">
    <location>
        <begin position="710"/>
        <end position="733"/>
    </location>
</feature>
<comment type="subcellular location">
    <subcellularLocation>
        <location evidence="1">Nucleus</location>
    </subcellularLocation>
</comment>
<dbReference type="SUPFAM" id="SSF47040">
    <property type="entry name" value="Kix domain of CBP (creb binding protein)"/>
    <property type="match status" value="1"/>
</dbReference>
<dbReference type="PANTHER" id="PTHR33137:SF4">
    <property type="entry name" value="MEDIATOR OF RNA POLYMERASE II TRANSCRIPTION SUBUNIT 15A-RELATED"/>
    <property type="match status" value="1"/>
</dbReference>
<dbReference type="InterPro" id="IPR036546">
    <property type="entry name" value="MED15_KIX"/>
</dbReference>
<name>A0A0K9PSA1_ZOSMR</name>
<reference evidence="6" key="1">
    <citation type="journal article" date="2016" name="Nature">
        <title>The genome of the seagrass Zostera marina reveals angiosperm adaptation to the sea.</title>
        <authorList>
            <person name="Olsen J.L."/>
            <person name="Rouze P."/>
            <person name="Verhelst B."/>
            <person name="Lin Y.-C."/>
            <person name="Bayer T."/>
            <person name="Collen J."/>
            <person name="Dattolo E."/>
            <person name="De Paoli E."/>
            <person name="Dittami S."/>
            <person name="Maumus F."/>
            <person name="Michel G."/>
            <person name="Kersting A."/>
            <person name="Lauritano C."/>
            <person name="Lohaus R."/>
            <person name="Toepel M."/>
            <person name="Tonon T."/>
            <person name="Vanneste K."/>
            <person name="Amirebrahimi M."/>
            <person name="Brakel J."/>
            <person name="Bostroem C."/>
            <person name="Chovatia M."/>
            <person name="Grimwood J."/>
            <person name="Jenkins J.W."/>
            <person name="Jueterbock A."/>
            <person name="Mraz A."/>
            <person name="Stam W.T."/>
            <person name="Tice H."/>
            <person name="Bornberg-Bauer E."/>
            <person name="Green P.J."/>
            <person name="Pearson G.A."/>
            <person name="Procaccini G."/>
            <person name="Duarte C.M."/>
            <person name="Schmutz J."/>
            <person name="Reusch T.B.H."/>
            <person name="Van de Peer Y."/>
        </authorList>
    </citation>
    <scope>NUCLEOTIDE SEQUENCE [LARGE SCALE GENOMIC DNA]</scope>
    <source>
        <strain evidence="6">cv. Finnish</strain>
    </source>
</reference>
<feature type="compositionally biased region" description="Low complexity" evidence="3">
    <location>
        <begin position="698"/>
        <end position="709"/>
    </location>
</feature>
<feature type="region of interest" description="Disordered" evidence="3">
    <location>
        <begin position="678"/>
        <end position="733"/>
    </location>
</feature>
<evidence type="ECO:0000256" key="2">
    <source>
        <dbReference type="ARBA" id="ARBA00023242"/>
    </source>
</evidence>
<dbReference type="EMBL" id="LFYR01000647">
    <property type="protein sequence ID" value="KMZ71948.1"/>
    <property type="molecule type" value="Genomic_DNA"/>
</dbReference>
<feature type="region of interest" description="Disordered" evidence="3">
    <location>
        <begin position="94"/>
        <end position="116"/>
    </location>
</feature>
<feature type="region of interest" description="Disordered" evidence="3">
    <location>
        <begin position="546"/>
        <end position="579"/>
    </location>
</feature>
<dbReference type="OMA" id="SMQANAN"/>
<evidence type="ECO:0000313" key="5">
    <source>
        <dbReference type="EMBL" id="KMZ71948.1"/>
    </source>
</evidence>
<feature type="region of interest" description="Disordered" evidence="3">
    <location>
        <begin position="259"/>
        <end position="282"/>
    </location>
</feature>
<feature type="compositionally biased region" description="Low complexity" evidence="3">
    <location>
        <begin position="304"/>
        <end position="328"/>
    </location>
</feature>
<comment type="caution">
    <text evidence="5">The sequence shown here is derived from an EMBL/GenBank/DDBJ whole genome shotgun (WGS) entry which is preliminary data.</text>
</comment>
<evidence type="ECO:0000256" key="3">
    <source>
        <dbReference type="SAM" id="MobiDB-lite"/>
    </source>
</evidence>
<feature type="compositionally biased region" description="Low complexity" evidence="3">
    <location>
        <begin position="449"/>
        <end position="468"/>
    </location>
</feature>
<feature type="compositionally biased region" description="Polar residues" evidence="3">
    <location>
        <begin position="353"/>
        <end position="384"/>
    </location>
</feature>
<dbReference type="PANTHER" id="PTHR33137">
    <property type="entry name" value="MEDIATOR OF RNA POLYMERASE II TRANSCRIPTION SUBUNIT 15A-RELATED"/>
    <property type="match status" value="1"/>
</dbReference>
<keyword evidence="6" id="KW-1185">Reference proteome</keyword>
<accession>A0A0K9PSA1</accession>
<feature type="compositionally biased region" description="Polar residues" evidence="3">
    <location>
        <begin position="102"/>
        <end position="116"/>
    </location>
</feature>